<dbReference type="CDD" id="cd04301">
    <property type="entry name" value="NAT_SF"/>
    <property type="match status" value="1"/>
</dbReference>
<dbReference type="AlphaFoldDB" id="A0A967KBJ9"/>
<evidence type="ECO:0000259" key="4">
    <source>
        <dbReference type="PROSITE" id="PS51186"/>
    </source>
</evidence>
<organism evidence="5 6">
    <name type="scientific">Pelagibius litoralis</name>
    <dbReference type="NCBI Taxonomy" id="374515"/>
    <lineage>
        <taxon>Bacteria</taxon>
        <taxon>Pseudomonadati</taxon>
        <taxon>Pseudomonadota</taxon>
        <taxon>Alphaproteobacteria</taxon>
        <taxon>Rhodospirillales</taxon>
        <taxon>Rhodovibrionaceae</taxon>
        <taxon>Pelagibius</taxon>
    </lineage>
</organism>
<keyword evidence="6" id="KW-1185">Reference proteome</keyword>
<dbReference type="Pfam" id="PF13508">
    <property type="entry name" value="Acetyltransf_7"/>
    <property type="match status" value="1"/>
</dbReference>
<dbReference type="Proteomes" id="UP000761264">
    <property type="component" value="Unassembled WGS sequence"/>
</dbReference>
<protein>
    <submittedName>
        <fullName evidence="5">GNAT family N-acetyltransferase</fullName>
    </submittedName>
</protein>
<keyword evidence="2" id="KW-0012">Acyltransferase</keyword>
<dbReference type="InterPro" id="IPR003785">
    <property type="entry name" value="Creatininase/forma_Hydrolase"/>
</dbReference>
<dbReference type="Gene3D" id="3.40.50.10310">
    <property type="entry name" value="Creatininase"/>
    <property type="match status" value="1"/>
</dbReference>
<evidence type="ECO:0000256" key="2">
    <source>
        <dbReference type="ARBA" id="ARBA00023315"/>
    </source>
</evidence>
<dbReference type="PROSITE" id="PS51186">
    <property type="entry name" value="GNAT"/>
    <property type="match status" value="1"/>
</dbReference>
<sequence>MRLAERTWPEVEAYLKTSPGTISVSVPTFTALACDVLTSLASQGFARVYILNGHGANIAPLQAAIDVPPPTTGKPMSLIRKYQEKDVETLIEVWFKASRLAHPFLEQDFLEQEKENIRKLYLPNAETWVAEREGQIVGFVALLENEVGALFVDPDYHGQKIGKALMDKAVAERGALVLDVFKENPIGRRFYERYGFRQDDEHRHEATGQPCLRLSYSPS</sequence>
<name>A0A967KBJ9_9PROT</name>
<feature type="domain" description="N-acetyltransferase" evidence="4">
    <location>
        <begin position="77"/>
        <end position="219"/>
    </location>
</feature>
<comment type="similarity">
    <text evidence="3">Belongs to the creatininase superfamily.</text>
</comment>
<gene>
    <name evidence="5" type="ORF">HBA54_17530</name>
</gene>
<dbReference type="InterPro" id="IPR016181">
    <property type="entry name" value="Acyl_CoA_acyltransferase"/>
</dbReference>
<dbReference type="PANTHER" id="PTHR43800">
    <property type="entry name" value="PEPTIDYL-LYSINE N-ACETYLTRANSFERASE YJAB"/>
    <property type="match status" value="1"/>
</dbReference>
<dbReference type="RefSeq" id="WP_167227001.1">
    <property type="nucleotide sequence ID" value="NZ_JAAQPH010000014.1"/>
</dbReference>
<keyword evidence="1" id="KW-0808">Transferase</keyword>
<reference evidence="5" key="1">
    <citation type="submission" date="2020-03" db="EMBL/GenBank/DDBJ databases">
        <title>Genome of Pelagibius litoralis DSM 21314T.</title>
        <authorList>
            <person name="Wang G."/>
        </authorList>
    </citation>
    <scope>NUCLEOTIDE SEQUENCE</scope>
    <source>
        <strain evidence="5">DSM 21314</strain>
    </source>
</reference>
<comment type="caution">
    <text evidence="5">The sequence shown here is derived from an EMBL/GenBank/DDBJ whole genome shotgun (WGS) entry which is preliminary data.</text>
</comment>
<dbReference type="PROSITE" id="PS51257">
    <property type="entry name" value="PROKAR_LIPOPROTEIN"/>
    <property type="match status" value="1"/>
</dbReference>
<accession>A0A967KBJ9</accession>
<dbReference type="Gene3D" id="3.40.630.30">
    <property type="match status" value="1"/>
</dbReference>
<evidence type="ECO:0000256" key="3">
    <source>
        <dbReference type="ARBA" id="ARBA00024029"/>
    </source>
</evidence>
<evidence type="ECO:0000313" key="5">
    <source>
        <dbReference type="EMBL" id="NIA70409.1"/>
    </source>
</evidence>
<dbReference type="SUPFAM" id="SSF55729">
    <property type="entry name" value="Acyl-CoA N-acyltransferases (Nat)"/>
    <property type="match status" value="1"/>
</dbReference>
<dbReference type="Pfam" id="PF02633">
    <property type="entry name" value="Creatininase"/>
    <property type="match status" value="1"/>
</dbReference>
<dbReference type="SUPFAM" id="SSF102215">
    <property type="entry name" value="Creatininase"/>
    <property type="match status" value="1"/>
</dbReference>
<dbReference type="InterPro" id="IPR024087">
    <property type="entry name" value="Creatininase-like_sf"/>
</dbReference>
<dbReference type="GO" id="GO:0016747">
    <property type="term" value="F:acyltransferase activity, transferring groups other than amino-acyl groups"/>
    <property type="evidence" value="ECO:0007669"/>
    <property type="project" value="InterPro"/>
</dbReference>
<evidence type="ECO:0000313" key="6">
    <source>
        <dbReference type="Proteomes" id="UP000761264"/>
    </source>
</evidence>
<dbReference type="EMBL" id="JAAQPH010000014">
    <property type="protein sequence ID" value="NIA70409.1"/>
    <property type="molecule type" value="Genomic_DNA"/>
</dbReference>
<evidence type="ECO:0000256" key="1">
    <source>
        <dbReference type="ARBA" id="ARBA00022679"/>
    </source>
</evidence>
<dbReference type="PANTHER" id="PTHR43800:SF1">
    <property type="entry name" value="PEPTIDYL-LYSINE N-ACETYLTRANSFERASE YJAB"/>
    <property type="match status" value="1"/>
</dbReference>
<proteinExistence type="inferred from homology"/>
<dbReference type="InterPro" id="IPR000182">
    <property type="entry name" value="GNAT_dom"/>
</dbReference>